<sequence>MENIGGLGNAKAANTVEGLKQATAGYSKEVLIAAINQKVFTAEQARAIMTAKAVEAAEAQQIITTAGLTTAEATATGVTAGFKASIKGLGVELKALSSAHPILLGITVAIAAMAGAYKIINVCTTSFEELSEKAAELNSEIANSQSEMDSYTSKLDEVDQKIKDIQNLGTLSFTDKQELENLQNQRQELENLYNIEKARHDLVQSDLEKNAQEYLNKKSSSKYKTEYYTQMQMKNGQFTNVGYARASQITPLDEMKSASKEMLAQQNIIDSLNEEYSKYSNPTEAQTTEFSANLKKAEKARDKARQYALDIQKEAQLQVSGLSESSESYQEVFNASQVLSDNLALMEGNIKGLSEAAKRAYFKANYDGAGKSTFTDFIDGLSDEDLTVLADVKFNDTTSIEELRELIGKAQKEAGQQPILFTNLSYSGTIAELDEMKDAFSALNSAYSSFIDKDKNIDFDALAALNEKFKDVSGIDNYIRAIQNAKGNAAATQIAFDNLLTAYIKHTGITDNVTEENARLINSFFEEHGITAILANDIDLVAAEKYYAANASFDLANVTESELAAFIREAESASIARASMIELMMAKISCNNTDIVTDGDIANLIALANAAGIAEAAVKNAQYAQKQKNAPGVVRSAGAENAINTSIADNLESGMRTDLYKPKEYKLSGGRATNTARKSNASGGGDAQSRKETEAQKKEFNWIRQALDSISRSRNKILRSVEDETNSYQDQLSALQQLLALDEQVITTNQSALDIYSRQWDEIRQKITAAFGEADGNALISKIMNGNVSPEGYEDIFAADSNGNNPNTDLIDQAMAIYAAFTQQEDALEDSINQRTEDIRKEFEIRISMIKASVDEVGADMDKLQSKMDIKETTGQMITEADYQRMIRLSKEQISLYYDQIDALEEQADEVEEGSAEYYNLQSQIASCSNAISQCERQQAEWNEEILNLPIRRIERYLELLKHIKQDMTNKIDEQSSLGIAATKEQLQSLIDISTQQIEKLREEHEELTKKLGNYEYGSSKFNETAGSLQDVEDEISSLIQAQNEWNKQIIQIPFDKISNLSNQLGNIRDALDGITDSYDTAIGAVVDAIEAQVDAINDLKDAAANEYEAKLKPYQDELDVLKRQNEERKIQFALEQAAYDLDRARNQKTNQVVRNGEINYEADQDAIRAANQAKSDAGYNKIVHDLEKQISALEEERDKLLEGYDLQIEKLDKIKEKWSEIAGNIEKAQNNVTAGEILGNGWEEKVLSGNDTGIFDMMKKNYENIAAQKELYDKQMDAAEMVSSLM</sequence>
<evidence type="ECO:0000256" key="2">
    <source>
        <dbReference type="SAM" id="MobiDB-lite"/>
    </source>
</evidence>
<keyword evidence="1" id="KW-0175">Coiled coil</keyword>
<dbReference type="EMBL" id="CACRUA010000002">
    <property type="protein sequence ID" value="VYT67941.1"/>
    <property type="molecule type" value="Genomic_DNA"/>
</dbReference>
<feature type="region of interest" description="Disordered" evidence="2">
    <location>
        <begin position="667"/>
        <end position="697"/>
    </location>
</feature>
<dbReference type="RefSeq" id="WP_252307414.1">
    <property type="nucleotide sequence ID" value="NZ_CACRUA010000002.1"/>
</dbReference>
<feature type="coiled-coil region" evidence="1">
    <location>
        <begin position="255"/>
        <end position="314"/>
    </location>
</feature>
<feature type="coiled-coil region" evidence="1">
    <location>
        <begin position="127"/>
        <end position="199"/>
    </location>
</feature>
<dbReference type="PANTHER" id="PTHR45615:SF80">
    <property type="entry name" value="GRIP DOMAIN-CONTAINING PROTEIN"/>
    <property type="match status" value="1"/>
</dbReference>
<evidence type="ECO:0000256" key="1">
    <source>
        <dbReference type="SAM" id="Coils"/>
    </source>
</evidence>
<feature type="compositionally biased region" description="Polar residues" evidence="2">
    <location>
        <begin position="671"/>
        <end position="681"/>
    </location>
</feature>
<accession>A0A6N2YM64</accession>
<dbReference type="PANTHER" id="PTHR45615">
    <property type="entry name" value="MYOSIN HEAVY CHAIN, NON-MUSCLE"/>
    <property type="match status" value="1"/>
</dbReference>
<feature type="compositionally biased region" description="Basic and acidic residues" evidence="2">
    <location>
        <begin position="688"/>
        <end position="697"/>
    </location>
</feature>
<reference evidence="3" key="1">
    <citation type="submission" date="2019-11" db="EMBL/GenBank/DDBJ databases">
        <authorList>
            <person name="Feng L."/>
        </authorList>
    </citation>
    <scope>NUCLEOTIDE SEQUENCE</scope>
    <source>
        <strain evidence="3">CsymbiosumLFYP84</strain>
    </source>
</reference>
<feature type="coiled-coil region" evidence="1">
    <location>
        <begin position="1087"/>
        <end position="1125"/>
    </location>
</feature>
<proteinExistence type="predicted"/>
<evidence type="ECO:0000313" key="3">
    <source>
        <dbReference type="EMBL" id="VYT67941.1"/>
    </source>
</evidence>
<feature type="coiled-coil region" evidence="1">
    <location>
        <begin position="984"/>
        <end position="1049"/>
    </location>
</feature>
<protein>
    <submittedName>
        <fullName evidence="3">Chromosome partition protein Smc</fullName>
    </submittedName>
</protein>
<gene>
    <name evidence="3" type="primary">smc_1</name>
    <name evidence="3" type="ORF">CSLFYP84_00311</name>
</gene>
<feature type="coiled-coil region" evidence="1">
    <location>
        <begin position="887"/>
        <end position="921"/>
    </location>
</feature>
<name>A0A6N2YM64_CLOSY</name>
<organism evidence="3">
    <name type="scientific">Clostridium symbiosum</name>
    <name type="common">Bacteroides symbiosus</name>
    <dbReference type="NCBI Taxonomy" id="1512"/>
    <lineage>
        <taxon>Bacteria</taxon>
        <taxon>Bacillati</taxon>
        <taxon>Bacillota</taxon>
        <taxon>Clostridia</taxon>
        <taxon>Lachnospirales</taxon>
        <taxon>Lachnospiraceae</taxon>
        <taxon>Otoolea</taxon>
    </lineage>
</organism>